<accession>V7IEW6</accession>
<keyword evidence="2" id="KW-1185">Reference proteome</keyword>
<comment type="caution">
    <text evidence="1">The sequence shown here is derived from an EMBL/GenBank/DDBJ whole genome shotgun (WGS) entry which is preliminary data.</text>
</comment>
<reference evidence="1 2" key="1">
    <citation type="submission" date="2013-11" db="EMBL/GenBank/DDBJ databases">
        <title>The Genome Sequence of Eikenella corrodens CC92I.</title>
        <authorList>
            <consortium name="The Broad Institute Genomics Platform"/>
            <person name="Earl A."/>
            <person name="Allen-Vercoe E."/>
            <person name="Daigneault M."/>
            <person name="Young S.K."/>
            <person name="Zeng Q."/>
            <person name="Gargeya S."/>
            <person name="Fitzgerald M."/>
            <person name="Abouelleil A."/>
            <person name="Alvarado L."/>
            <person name="Chapman S.B."/>
            <person name="Gainer-Dewar J."/>
            <person name="Goldberg J."/>
            <person name="Griggs A."/>
            <person name="Gujja S."/>
            <person name="Hansen M."/>
            <person name="Howarth C."/>
            <person name="Imamovic A."/>
            <person name="Ireland A."/>
            <person name="Larimer J."/>
            <person name="McCowan C."/>
            <person name="Murphy C."/>
            <person name="Pearson M."/>
            <person name="Poon T.W."/>
            <person name="Priest M."/>
            <person name="Roberts A."/>
            <person name="Saif S."/>
            <person name="Shea T."/>
            <person name="Sykes S."/>
            <person name="Wortman J."/>
            <person name="Nusbaum C."/>
            <person name="Birren B."/>
        </authorList>
    </citation>
    <scope>NUCLEOTIDE SEQUENCE [LARGE SCALE GENOMIC DNA]</scope>
    <source>
        <strain evidence="1 2">CC92I</strain>
    </source>
</reference>
<dbReference type="HOGENOM" id="CLU_3061127_0_0_4"/>
<evidence type="ECO:0000313" key="1">
    <source>
        <dbReference type="EMBL" id="ETA83821.1"/>
    </source>
</evidence>
<dbReference type="EMBL" id="AZGQ01000004">
    <property type="protein sequence ID" value="ETA83821.1"/>
    <property type="molecule type" value="Genomic_DNA"/>
</dbReference>
<gene>
    <name evidence="1" type="ORF">HMPREF1177_01013</name>
</gene>
<organism evidence="1 2">
    <name type="scientific">Eikenella corrodens CC92I</name>
    <dbReference type="NCBI Taxonomy" id="1073362"/>
    <lineage>
        <taxon>Bacteria</taxon>
        <taxon>Pseudomonadati</taxon>
        <taxon>Pseudomonadota</taxon>
        <taxon>Betaproteobacteria</taxon>
        <taxon>Neisseriales</taxon>
        <taxon>Neisseriaceae</taxon>
        <taxon>Eikenella</taxon>
    </lineage>
</organism>
<dbReference type="PATRIC" id="fig|1073362.3.peg.1156"/>
<name>V7IEW6_EIKCO</name>
<dbReference type="RefSeq" id="WP_023887081.1">
    <property type="nucleotide sequence ID" value="NZ_KI635562.1"/>
</dbReference>
<proteinExistence type="predicted"/>
<evidence type="ECO:0000313" key="2">
    <source>
        <dbReference type="Proteomes" id="UP000018554"/>
    </source>
</evidence>
<dbReference type="Proteomes" id="UP000018554">
    <property type="component" value="Unassembled WGS sequence"/>
</dbReference>
<sequence length="53" mass="5758">MQTAQPDTSECGQAMRLPADWQGFNAAACELVGEGVERAQGSQGREVFADWQE</sequence>
<protein>
    <submittedName>
        <fullName evidence="1">Uncharacterized protein</fullName>
    </submittedName>
</protein>
<dbReference type="AlphaFoldDB" id="V7IEW6"/>